<dbReference type="STRING" id="630515.SAMN04489812_3984"/>
<dbReference type="PANTHER" id="PTHR30146:SF145">
    <property type="entry name" value="RIBOSE OPERON REPRESSOR"/>
    <property type="match status" value="1"/>
</dbReference>
<evidence type="ECO:0000313" key="6">
    <source>
        <dbReference type="Proteomes" id="UP000199103"/>
    </source>
</evidence>
<name>A0A1H1X9I9_9ACTN</name>
<dbReference type="Proteomes" id="UP000199103">
    <property type="component" value="Chromosome I"/>
</dbReference>
<keyword evidence="3" id="KW-0804">Transcription</keyword>
<dbReference type="Gene3D" id="3.40.50.2300">
    <property type="match status" value="2"/>
</dbReference>
<dbReference type="EMBL" id="LT629772">
    <property type="protein sequence ID" value="SDT05882.1"/>
    <property type="molecule type" value="Genomic_DNA"/>
</dbReference>
<dbReference type="GO" id="GO:0003700">
    <property type="term" value="F:DNA-binding transcription factor activity"/>
    <property type="evidence" value="ECO:0007669"/>
    <property type="project" value="TreeGrafter"/>
</dbReference>
<dbReference type="PROSITE" id="PS50932">
    <property type="entry name" value="HTH_LACI_2"/>
    <property type="match status" value="1"/>
</dbReference>
<evidence type="ECO:0000256" key="2">
    <source>
        <dbReference type="ARBA" id="ARBA00023125"/>
    </source>
</evidence>
<dbReference type="RefSeq" id="WP_157683576.1">
    <property type="nucleotide sequence ID" value="NZ_LT629772.1"/>
</dbReference>
<dbReference type="Gene3D" id="1.10.260.40">
    <property type="entry name" value="lambda repressor-like DNA-binding domains"/>
    <property type="match status" value="1"/>
</dbReference>
<keyword evidence="6" id="KW-1185">Reference proteome</keyword>
<protein>
    <submittedName>
        <fullName evidence="5">Transcriptional regulator, LacI family</fullName>
    </submittedName>
</protein>
<proteinExistence type="predicted"/>
<dbReference type="PANTHER" id="PTHR30146">
    <property type="entry name" value="LACI-RELATED TRANSCRIPTIONAL REPRESSOR"/>
    <property type="match status" value="1"/>
</dbReference>
<gene>
    <name evidence="5" type="ORF">SAMN04489812_3984</name>
</gene>
<dbReference type="InterPro" id="IPR000843">
    <property type="entry name" value="HTH_LacI"/>
</dbReference>
<dbReference type="Pfam" id="PF13377">
    <property type="entry name" value="Peripla_BP_3"/>
    <property type="match status" value="1"/>
</dbReference>
<keyword evidence="1" id="KW-0805">Transcription regulation</keyword>
<dbReference type="InterPro" id="IPR046335">
    <property type="entry name" value="LacI/GalR-like_sensor"/>
</dbReference>
<dbReference type="OrthoDB" id="189006at2"/>
<feature type="domain" description="HTH lacI-type" evidence="4">
    <location>
        <begin position="2"/>
        <end position="56"/>
    </location>
</feature>
<evidence type="ECO:0000256" key="3">
    <source>
        <dbReference type="ARBA" id="ARBA00023163"/>
    </source>
</evidence>
<dbReference type="InterPro" id="IPR028082">
    <property type="entry name" value="Peripla_BP_I"/>
</dbReference>
<dbReference type="SUPFAM" id="SSF47413">
    <property type="entry name" value="lambda repressor-like DNA-binding domains"/>
    <property type="match status" value="1"/>
</dbReference>
<dbReference type="Pfam" id="PF00356">
    <property type="entry name" value="LacI"/>
    <property type="match status" value="1"/>
</dbReference>
<dbReference type="AlphaFoldDB" id="A0A1H1X9I9"/>
<evidence type="ECO:0000256" key="1">
    <source>
        <dbReference type="ARBA" id="ARBA00023015"/>
    </source>
</evidence>
<dbReference type="InterPro" id="IPR010982">
    <property type="entry name" value="Lambda_DNA-bd_dom_sf"/>
</dbReference>
<evidence type="ECO:0000259" key="4">
    <source>
        <dbReference type="PROSITE" id="PS50932"/>
    </source>
</evidence>
<dbReference type="SUPFAM" id="SSF53822">
    <property type="entry name" value="Periplasmic binding protein-like I"/>
    <property type="match status" value="1"/>
</dbReference>
<reference evidence="5 6" key="1">
    <citation type="submission" date="2016-10" db="EMBL/GenBank/DDBJ databases">
        <authorList>
            <person name="de Groot N.N."/>
        </authorList>
    </citation>
    <scope>NUCLEOTIDE SEQUENCE [LARGE SCALE GENOMIC DNA]</scope>
    <source>
        <strain evidence="5 6">DSM 21800</strain>
    </source>
</reference>
<keyword evidence="2" id="KW-0238">DNA-binding</keyword>
<accession>A0A1H1X9I9</accession>
<dbReference type="GO" id="GO:0000976">
    <property type="term" value="F:transcription cis-regulatory region binding"/>
    <property type="evidence" value="ECO:0007669"/>
    <property type="project" value="TreeGrafter"/>
</dbReference>
<evidence type="ECO:0000313" key="5">
    <source>
        <dbReference type="EMBL" id="SDT05882.1"/>
    </source>
</evidence>
<sequence length="330" mass="35963">MIRIVDVAREAQVSVATVSRTLNNSARVDPVLAERVRAAVQKLGYRPNAVARNLRRRGTQVWALIITNLNNPFYTAVARGVEDVASELGYSVLLCNTDEDQAKQDRYLEVAAMERVAGVILAPRSDDSDVSTVQDDQIPLVVVDRALRQPVDFVTAASFEGAVLATEHLLRQGWRRPACITRPADTATAEQRRLGYEDVMRRHGLAPVVRHVGFHAGGSAEMISALLAERDAPDAFLTIDSMLALDVLGGLQRAGLHSGRDVGVISFDDASWAPVVDPPLSVIAQPAYEMGAEAARLLARRVRSEGPAEPQTMIMSTTLIVRGSCRRPKR</sequence>
<dbReference type="CDD" id="cd01392">
    <property type="entry name" value="HTH_LacI"/>
    <property type="match status" value="1"/>
</dbReference>
<dbReference type="SMART" id="SM00354">
    <property type="entry name" value="HTH_LACI"/>
    <property type="match status" value="1"/>
</dbReference>
<organism evidence="5 6">
    <name type="scientific">Microlunatus soli</name>
    <dbReference type="NCBI Taxonomy" id="630515"/>
    <lineage>
        <taxon>Bacteria</taxon>
        <taxon>Bacillati</taxon>
        <taxon>Actinomycetota</taxon>
        <taxon>Actinomycetes</taxon>
        <taxon>Propionibacteriales</taxon>
        <taxon>Propionibacteriaceae</taxon>
        <taxon>Microlunatus</taxon>
    </lineage>
</organism>